<evidence type="ECO:0000256" key="5">
    <source>
        <dbReference type="ARBA" id="ARBA00022989"/>
    </source>
</evidence>
<feature type="domain" description="Type II secretion system protein GspF" evidence="8">
    <location>
        <begin position="272"/>
        <end position="394"/>
    </location>
</feature>
<evidence type="ECO:0000256" key="6">
    <source>
        <dbReference type="ARBA" id="ARBA00023136"/>
    </source>
</evidence>
<feature type="transmembrane region" description="Helical" evidence="7">
    <location>
        <begin position="169"/>
        <end position="191"/>
    </location>
</feature>
<keyword evidence="4 7" id="KW-0812">Transmembrane</keyword>
<protein>
    <submittedName>
        <fullName evidence="9">Type II secretion system F family protein</fullName>
    </submittedName>
</protein>
<feature type="transmembrane region" description="Helical" evidence="7">
    <location>
        <begin position="211"/>
        <end position="240"/>
    </location>
</feature>
<feature type="transmembrane region" description="Helical" evidence="7">
    <location>
        <begin position="375"/>
        <end position="396"/>
    </location>
</feature>
<evidence type="ECO:0000256" key="2">
    <source>
        <dbReference type="ARBA" id="ARBA00005745"/>
    </source>
</evidence>
<keyword evidence="6 7" id="KW-0472">Membrane</keyword>
<dbReference type="InterPro" id="IPR018076">
    <property type="entry name" value="T2SS_GspF_dom"/>
</dbReference>
<dbReference type="InterPro" id="IPR003004">
    <property type="entry name" value="GspF/PilC"/>
</dbReference>
<evidence type="ECO:0000256" key="4">
    <source>
        <dbReference type="ARBA" id="ARBA00022692"/>
    </source>
</evidence>
<evidence type="ECO:0000256" key="3">
    <source>
        <dbReference type="ARBA" id="ARBA00022475"/>
    </source>
</evidence>
<feature type="domain" description="Type II secretion system protein GspF" evidence="8">
    <location>
        <begin position="69"/>
        <end position="192"/>
    </location>
</feature>
<proteinExistence type="inferred from homology"/>
<evidence type="ECO:0000259" key="8">
    <source>
        <dbReference type="Pfam" id="PF00482"/>
    </source>
</evidence>
<dbReference type="PRINTS" id="PR00812">
    <property type="entry name" value="BCTERIALGSPF"/>
</dbReference>
<evidence type="ECO:0000313" key="9">
    <source>
        <dbReference type="EMBL" id="MBW7473843.1"/>
    </source>
</evidence>
<comment type="similarity">
    <text evidence="2">Belongs to the GSP F family.</text>
</comment>
<comment type="caution">
    <text evidence="9">The sequence shown here is derived from an EMBL/GenBank/DDBJ whole genome shotgun (WGS) entry which is preliminary data.</text>
</comment>
<sequence>MPTFKYTVVDHSGVYKKGTIESENIQLANEQLRARRLWIVELADPQQSIWSRDIGFLSAKVKKDQFTLFCRQLATMYSAGVNLVEAIEIVARQSSSKPLKAVLSEIIQEMKSGSSFSAAAAQHPKVFNTVFVHMIEAGEASGNLDEMLQRVSTMFEKEHTTKEKVKSAMIYPIVMLIAITLVVVFMMIFVVPTYMQNFLAMGVELPLPTRMVVALSDFLIGYWYFLMLGIIILSLVIIYYRKSERGAYSIDLYKLKLPIFGKLWHKQAVARFSRTFSSLNRASVPMLQILTIVSKVAGNEALGKVLIETRENVRAGHSLIEPLQKSPLFPPMVVEMISAGERTGTIDVMMGKLADFYESDVDIMADRLKALIEPLLIVLMTVAVGTIVLAIILPSFSLMGNMK</sequence>
<evidence type="ECO:0000256" key="7">
    <source>
        <dbReference type="SAM" id="Phobius"/>
    </source>
</evidence>
<dbReference type="Pfam" id="PF00482">
    <property type="entry name" value="T2SSF"/>
    <property type="match status" value="2"/>
</dbReference>
<evidence type="ECO:0000313" key="10">
    <source>
        <dbReference type="Proteomes" id="UP000812277"/>
    </source>
</evidence>
<dbReference type="EMBL" id="JAHZIJ010000001">
    <property type="protein sequence ID" value="MBW7473843.1"/>
    <property type="molecule type" value="Genomic_DNA"/>
</dbReference>
<dbReference type="PANTHER" id="PTHR30012">
    <property type="entry name" value="GENERAL SECRETION PATHWAY PROTEIN"/>
    <property type="match status" value="1"/>
</dbReference>
<dbReference type="Gene3D" id="1.20.81.30">
    <property type="entry name" value="Type II secretion system (T2SS), domain F"/>
    <property type="match status" value="2"/>
</dbReference>
<keyword evidence="10" id="KW-1185">Reference proteome</keyword>
<dbReference type="InterPro" id="IPR042094">
    <property type="entry name" value="T2SS_GspF_sf"/>
</dbReference>
<gene>
    <name evidence="9" type="ORF">K0T92_03680</name>
</gene>
<organism evidence="9 10">
    <name type="scientific">Paenibacillus oenotherae</name>
    <dbReference type="NCBI Taxonomy" id="1435645"/>
    <lineage>
        <taxon>Bacteria</taxon>
        <taxon>Bacillati</taxon>
        <taxon>Bacillota</taxon>
        <taxon>Bacilli</taxon>
        <taxon>Bacillales</taxon>
        <taxon>Paenibacillaceae</taxon>
        <taxon>Paenibacillus</taxon>
    </lineage>
</organism>
<name>A0ABS7D3T8_9BACL</name>
<keyword evidence="5 7" id="KW-1133">Transmembrane helix</keyword>
<evidence type="ECO:0000256" key="1">
    <source>
        <dbReference type="ARBA" id="ARBA00004651"/>
    </source>
</evidence>
<reference evidence="9 10" key="1">
    <citation type="submission" date="2021-07" db="EMBL/GenBank/DDBJ databases">
        <title>Paenibacillus radiodurans sp. nov., isolated from the southeastern edge of Tengger Desert.</title>
        <authorList>
            <person name="Zhang G."/>
        </authorList>
    </citation>
    <scope>NUCLEOTIDE SEQUENCE [LARGE SCALE GENOMIC DNA]</scope>
    <source>
        <strain evidence="9 10">DT7-4</strain>
    </source>
</reference>
<keyword evidence="3" id="KW-1003">Cell membrane</keyword>
<accession>A0ABS7D3T8</accession>
<dbReference type="PANTHER" id="PTHR30012:SF0">
    <property type="entry name" value="TYPE II SECRETION SYSTEM PROTEIN F-RELATED"/>
    <property type="match status" value="1"/>
</dbReference>
<comment type="subcellular location">
    <subcellularLocation>
        <location evidence="1">Cell membrane</location>
        <topology evidence="1">Multi-pass membrane protein</topology>
    </subcellularLocation>
</comment>
<dbReference type="Proteomes" id="UP000812277">
    <property type="component" value="Unassembled WGS sequence"/>
</dbReference>